<dbReference type="EMBL" id="VSSQ01025261">
    <property type="protein sequence ID" value="MPM73286.1"/>
    <property type="molecule type" value="Genomic_DNA"/>
</dbReference>
<proteinExistence type="predicted"/>
<gene>
    <name evidence="1" type="ORF">SDC9_120263</name>
</gene>
<dbReference type="AlphaFoldDB" id="A0A645C676"/>
<organism evidence="1">
    <name type="scientific">bioreactor metagenome</name>
    <dbReference type="NCBI Taxonomy" id="1076179"/>
    <lineage>
        <taxon>unclassified sequences</taxon>
        <taxon>metagenomes</taxon>
        <taxon>ecological metagenomes</taxon>
    </lineage>
</organism>
<reference evidence="1" key="1">
    <citation type="submission" date="2019-08" db="EMBL/GenBank/DDBJ databases">
        <authorList>
            <person name="Kucharzyk K."/>
            <person name="Murdoch R.W."/>
            <person name="Higgins S."/>
            <person name="Loffler F."/>
        </authorList>
    </citation>
    <scope>NUCLEOTIDE SEQUENCE</scope>
</reference>
<protein>
    <submittedName>
        <fullName evidence="1">Uncharacterized protein</fullName>
    </submittedName>
</protein>
<name>A0A645C676_9ZZZZ</name>
<sequence length="54" mass="5656">MGVMQQPVKQGRSNHSVAEQLAPVAEVFVAGQDDASVLVAFGHQPEEKLGLLAA</sequence>
<evidence type="ECO:0000313" key="1">
    <source>
        <dbReference type="EMBL" id="MPM73286.1"/>
    </source>
</evidence>
<comment type="caution">
    <text evidence="1">The sequence shown here is derived from an EMBL/GenBank/DDBJ whole genome shotgun (WGS) entry which is preliminary data.</text>
</comment>
<accession>A0A645C676</accession>